<keyword evidence="2" id="KW-0238">DNA-binding</keyword>
<keyword evidence="4" id="KW-1185">Reference proteome</keyword>
<accession>A0AA86PV08</accession>
<dbReference type="InterPro" id="IPR001005">
    <property type="entry name" value="SANT/Myb"/>
</dbReference>
<evidence type="ECO:0000313" key="4">
    <source>
        <dbReference type="Proteomes" id="UP001642409"/>
    </source>
</evidence>
<evidence type="ECO:0000259" key="1">
    <source>
        <dbReference type="Pfam" id="PF00249"/>
    </source>
</evidence>
<evidence type="ECO:0000313" key="3">
    <source>
        <dbReference type="EMBL" id="CAL6016221.1"/>
    </source>
</evidence>
<dbReference type="AlphaFoldDB" id="A0AA86PV08"/>
<dbReference type="InterPro" id="IPR009057">
    <property type="entry name" value="Homeodomain-like_sf"/>
</dbReference>
<dbReference type="SUPFAM" id="SSF46689">
    <property type="entry name" value="Homeodomain-like"/>
    <property type="match status" value="1"/>
</dbReference>
<gene>
    <name evidence="3" type="ORF">HINF_LOCUS25407</name>
    <name evidence="2" type="ORF">HINF_LOCUS28869</name>
</gene>
<reference evidence="2" key="1">
    <citation type="submission" date="2023-06" db="EMBL/GenBank/DDBJ databases">
        <authorList>
            <person name="Kurt Z."/>
        </authorList>
    </citation>
    <scope>NUCLEOTIDE SEQUENCE</scope>
</reference>
<sequence length="71" mass="8870">MNIKSNPVWIPWKQTEIQQFFMYYELYGNDFHSYTQHLNRTYAQIKAFYHNWIRKQSEDIRSQLKGRKPQK</sequence>
<dbReference type="GO" id="GO:0003677">
    <property type="term" value="F:DNA binding"/>
    <property type="evidence" value="ECO:0007669"/>
    <property type="project" value="UniProtKB-KW"/>
</dbReference>
<reference evidence="3 4" key="2">
    <citation type="submission" date="2024-07" db="EMBL/GenBank/DDBJ databases">
        <authorList>
            <person name="Akdeniz Z."/>
        </authorList>
    </citation>
    <scope>NUCLEOTIDE SEQUENCE [LARGE SCALE GENOMIC DNA]</scope>
</reference>
<dbReference type="Proteomes" id="UP001642409">
    <property type="component" value="Unassembled WGS sequence"/>
</dbReference>
<organism evidence="2">
    <name type="scientific">Hexamita inflata</name>
    <dbReference type="NCBI Taxonomy" id="28002"/>
    <lineage>
        <taxon>Eukaryota</taxon>
        <taxon>Metamonada</taxon>
        <taxon>Diplomonadida</taxon>
        <taxon>Hexamitidae</taxon>
        <taxon>Hexamitinae</taxon>
        <taxon>Hexamita</taxon>
    </lineage>
</organism>
<protein>
    <submittedName>
        <fullName evidence="2">Homeobox-like domain superfamily</fullName>
    </submittedName>
    <submittedName>
        <fullName evidence="3">Homeobox-like_domain superfamily</fullName>
    </submittedName>
</protein>
<dbReference type="Pfam" id="PF00249">
    <property type="entry name" value="Myb_DNA-binding"/>
    <property type="match status" value="1"/>
</dbReference>
<name>A0AA86PV08_9EUKA</name>
<feature type="domain" description="Myb-like" evidence="1">
    <location>
        <begin position="11"/>
        <end position="52"/>
    </location>
</feature>
<comment type="caution">
    <text evidence="2">The sequence shown here is derived from an EMBL/GenBank/DDBJ whole genome shotgun (WGS) entry which is preliminary data.</text>
</comment>
<keyword evidence="2" id="KW-0371">Homeobox</keyword>
<dbReference type="Gene3D" id="1.10.10.60">
    <property type="entry name" value="Homeodomain-like"/>
    <property type="match status" value="1"/>
</dbReference>
<proteinExistence type="predicted"/>
<dbReference type="EMBL" id="CAXDID020000075">
    <property type="protein sequence ID" value="CAL6016221.1"/>
    <property type="molecule type" value="Genomic_DNA"/>
</dbReference>
<evidence type="ECO:0000313" key="2">
    <source>
        <dbReference type="EMBL" id="CAI9941224.1"/>
    </source>
</evidence>
<dbReference type="EMBL" id="CATOUU010000687">
    <property type="protein sequence ID" value="CAI9941224.1"/>
    <property type="molecule type" value="Genomic_DNA"/>
</dbReference>